<dbReference type="Proteomes" id="UP000184394">
    <property type="component" value="Unassembled WGS sequence"/>
</dbReference>
<accession>A0A1M7LIL6</accession>
<feature type="chain" id="PRO_5012568176" evidence="2">
    <location>
        <begin position="28"/>
        <end position="228"/>
    </location>
</feature>
<dbReference type="AlphaFoldDB" id="A0A1M7LIL6"/>
<protein>
    <submittedName>
        <fullName evidence="3">Uncharacterized protein</fullName>
    </submittedName>
</protein>
<evidence type="ECO:0000313" key="3">
    <source>
        <dbReference type="EMBL" id="SHM77480.1"/>
    </source>
</evidence>
<name>A0A1M7LIL6_RUMFL</name>
<reference evidence="3 4" key="1">
    <citation type="submission" date="2016-11" db="EMBL/GenBank/DDBJ databases">
        <authorList>
            <person name="Jaros S."/>
            <person name="Januszkiewicz K."/>
            <person name="Wedrychowicz H."/>
        </authorList>
    </citation>
    <scope>NUCLEOTIDE SEQUENCE [LARGE SCALE GENOMIC DNA]</scope>
    <source>
        <strain evidence="3 4">Y1</strain>
    </source>
</reference>
<dbReference type="RefSeq" id="WP_072951921.1">
    <property type="nucleotide sequence ID" value="NZ_FRCT01000013.1"/>
</dbReference>
<keyword evidence="1" id="KW-0812">Transmembrane</keyword>
<feature type="transmembrane region" description="Helical" evidence="1">
    <location>
        <begin position="179"/>
        <end position="203"/>
    </location>
</feature>
<dbReference type="OrthoDB" id="1819564at2"/>
<keyword evidence="1" id="KW-1133">Transmembrane helix</keyword>
<evidence type="ECO:0000256" key="1">
    <source>
        <dbReference type="SAM" id="Phobius"/>
    </source>
</evidence>
<organism evidence="3 4">
    <name type="scientific">Ruminococcus flavefaciens</name>
    <dbReference type="NCBI Taxonomy" id="1265"/>
    <lineage>
        <taxon>Bacteria</taxon>
        <taxon>Bacillati</taxon>
        <taxon>Bacillota</taxon>
        <taxon>Clostridia</taxon>
        <taxon>Eubacteriales</taxon>
        <taxon>Oscillospiraceae</taxon>
        <taxon>Ruminococcus</taxon>
    </lineage>
</organism>
<feature type="signal peptide" evidence="2">
    <location>
        <begin position="1"/>
        <end position="27"/>
    </location>
</feature>
<keyword evidence="2" id="KW-0732">Signal</keyword>
<evidence type="ECO:0000256" key="2">
    <source>
        <dbReference type="SAM" id="SignalP"/>
    </source>
</evidence>
<proteinExistence type="predicted"/>
<dbReference type="EMBL" id="FRCT01000013">
    <property type="protein sequence ID" value="SHM77480.1"/>
    <property type="molecule type" value="Genomic_DNA"/>
</dbReference>
<sequence>MKRAVKAFIAVYFAVFMCFFGGMTAFAWDVDTMEQNIDLKNAPEGTAFADILVKDRKNDKYAVDFNEENGKLLGLTKDCGLAQYSKDGYTSMLLRHSCACFDKAEISEHMYTSFRLKEENSEIFNHFQTIKVAYCDKDGNVLGVTEKAKFDKLRFNIGAYTINANGDSLSCSISTGPPYFMMIVVPFLVIVPAILTAAGIIIARLRKKAQSAKMIKHIQSGEVDNDEK</sequence>
<gene>
    <name evidence="3" type="ORF">SAMN04487860_11373</name>
</gene>
<evidence type="ECO:0000313" key="4">
    <source>
        <dbReference type="Proteomes" id="UP000184394"/>
    </source>
</evidence>
<keyword evidence="1" id="KW-0472">Membrane</keyword>